<dbReference type="InterPro" id="IPR048937">
    <property type="entry name" value="ATPD_C_metazoa"/>
</dbReference>
<keyword evidence="13" id="KW-0175">Coiled coil</keyword>
<protein>
    <recommendedName>
        <fullName evidence="12">F-ATPase delta subunit</fullName>
    </recommendedName>
</protein>
<keyword evidence="17" id="KW-1185">Reference proteome</keyword>
<dbReference type="CDD" id="cd12152">
    <property type="entry name" value="F1-ATPase_delta"/>
    <property type="match status" value="1"/>
</dbReference>
<keyword evidence="8" id="KW-0496">Mitochondrion</keyword>
<dbReference type="GO" id="GO:0046933">
    <property type="term" value="F:proton-transporting ATP synthase activity, rotational mechanism"/>
    <property type="evidence" value="ECO:0007669"/>
    <property type="project" value="InterPro"/>
</dbReference>
<keyword evidence="6" id="KW-0809">Transit peptide</keyword>
<dbReference type="NCBIfam" id="TIGR01216">
    <property type="entry name" value="ATP_synt_epsi"/>
    <property type="match status" value="1"/>
</dbReference>
<keyword evidence="11" id="KW-0066">ATP synthesis</keyword>
<accession>A0A8S4SL36</accession>
<evidence type="ECO:0000256" key="2">
    <source>
        <dbReference type="ARBA" id="ARBA00005712"/>
    </source>
</evidence>
<dbReference type="PANTHER" id="PTHR13822">
    <property type="entry name" value="ATP SYNTHASE DELTA/EPSILON CHAIN"/>
    <property type="match status" value="1"/>
</dbReference>
<dbReference type="SUPFAM" id="SSF51344">
    <property type="entry name" value="Epsilon subunit of F1F0-ATP synthase N-terminal domain"/>
    <property type="match status" value="1"/>
</dbReference>
<dbReference type="GO" id="GO:0045259">
    <property type="term" value="C:proton-transporting ATP synthase complex"/>
    <property type="evidence" value="ECO:0007669"/>
    <property type="project" value="UniProtKB-KW"/>
</dbReference>
<keyword evidence="10" id="KW-0139">CF(1)</keyword>
<comment type="similarity">
    <text evidence="2">Belongs to the ATPase epsilon chain family.</text>
</comment>
<dbReference type="Pfam" id="PF02823">
    <property type="entry name" value="ATP-synt_DE_N"/>
    <property type="match status" value="1"/>
</dbReference>
<dbReference type="EMBL" id="CAKXAJ010026292">
    <property type="protein sequence ID" value="CAH2265759.1"/>
    <property type="molecule type" value="Genomic_DNA"/>
</dbReference>
<evidence type="ECO:0000256" key="8">
    <source>
        <dbReference type="ARBA" id="ARBA00023128"/>
    </source>
</evidence>
<dbReference type="AlphaFoldDB" id="A0A8S4SL36"/>
<evidence type="ECO:0000256" key="13">
    <source>
        <dbReference type="SAM" id="Coils"/>
    </source>
</evidence>
<dbReference type="Pfam" id="PF21335">
    <property type="entry name" value="ATPD_C_metazoa"/>
    <property type="match status" value="1"/>
</dbReference>
<comment type="subcellular location">
    <subcellularLocation>
        <location evidence="1">Mitochondrion inner membrane</location>
    </subcellularLocation>
</comment>
<name>A0A8S4SL36_9NEOP</name>
<dbReference type="FunFam" id="2.60.15.10:FF:000004">
    <property type="entry name" value="ATP synthase subunit delta, mitochondrial"/>
    <property type="match status" value="1"/>
</dbReference>
<evidence type="ECO:0000256" key="1">
    <source>
        <dbReference type="ARBA" id="ARBA00004273"/>
    </source>
</evidence>
<evidence type="ECO:0000256" key="7">
    <source>
        <dbReference type="ARBA" id="ARBA00023065"/>
    </source>
</evidence>
<dbReference type="Proteomes" id="UP000838756">
    <property type="component" value="Unassembled WGS sequence"/>
</dbReference>
<keyword evidence="9" id="KW-0472">Membrane</keyword>
<evidence type="ECO:0000256" key="12">
    <source>
        <dbReference type="ARBA" id="ARBA00031669"/>
    </source>
</evidence>
<dbReference type="InterPro" id="IPR036794">
    <property type="entry name" value="ATP_F1_dsu/esu_C_sf"/>
</dbReference>
<sequence length="174" mass="18663">MEFQPQYKITMSYTLRSLLRTVSRKLQVRSYAAEAAAPKEGEMAFTFAAGNKVFYDKQVVKQVDVPSFSGAFGILPKHVPTLAVLKPGVVTVTENDGKQSKIFVSSGTITVNEDSSVQVLAEEAHPLENLDRAAAQEALSKAQSEFNSAANEQAKAEAAIAVEVAEEIVKAASA</sequence>
<evidence type="ECO:0000259" key="15">
    <source>
        <dbReference type="Pfam" id="PF21335"/>
    </source>
</evidence>
<dbReference type="InterPro" id="IPR001469">
    <property type="entry name" value="ATP_synth_F1_dsu/esu"/>
</dbReference>
<reference evidence="16" key="1">
    <citation type="submission" date="2022-03" db="EMBL/GenBank/DDBJ databases">
        <authorList>
            <person name="Lindestad O."/>
        </authorList>
    </citation>
    <scope>NUCLEOTIDE SEQUENCE</scope>
</reference>
<keyword evidence="4" id="KW-0375">Hydrogen ion transport</keyword>
<feature type="domain" description="ATP synthase F1 complex delta/epsilon subunit N-terminal" evidence="14">
    <location>
        <begin position="49"/>
        <end position="124"/>
    </location>
</feature>
<evidence type="ECO:0000256" key="3">
    <source>
        <dbReference type="ARBA" id="ARBA00022448"/>
    </source>
</evidence>
<evidence type="ECO:0000313" key="17">
    <source>
        <dbReference type="Proteomes" id="UP000838756"/>
    </source>
</evidence>
<keyword evidence="3" id="KW-0813">Transport</keyword>
<feature type="coiled-coil region" evidence="13">
    <location>
        <begin position="132"/>
        <end position="159"/>
    </location>
</feature>
<evidence type="ECO:0000256" key="11">
    <source>
        <dbReference type="ARBA" id="ARBA00023310"/>
    </source>
</evidence>
<evidence type="ECO:0000256" key="5">
    <source>
        <dbReference type="ARBA" id="ARBA00022792"/>
    </source>
</evidence>
<dbReference type="Gene3D" id="2.60.15.10">
    <property type="entry name" value="F0F1 ATP synthase delta/epsilon subunit, N-terminal"/>
    <property type="match status" value="1"/>
</dbReference>
<evidence type="ECO:0000313" key="16">
    <source>
        <dbReference type="EMBL" id="CAH2265759.1"/>
    </source>
</evidence>
<dbReference type="InterPro" id="IPR036771">
    <property type="entry name" value="ATPsynth_dsu/esu_N"/>
</dbReference>
<comment type="caution">
    <text evidence="16">The sequence shown here is derived from an EMBL/GenBank/DDBJ whole genome shotgun (WGS) entry which is preliminary data.</text>
</comment>
<proteinExistence type="inferred from homology"/>
<dbReference type="PANTHER" id="PTHR13822:SF7">
    <property type="entry name" value="ATP SYNTHASE SUBUNIT DELTA, MITOCHONDRIAL"/>
    <property type="match status" value="1"/>
</dbReference>
<evidence type="ECO:0000256" key="4">
    <source>
        <dbReference type="ARBA" id="ARBA00022781"/>
    </source>
</evidence>
<evidence type="ECO:0000256" key="10">
    <source>
        <dbReference type="ARBA" id="ARBA00023196"/>
    </source>
</evidence>
<dbReference type="HAMAP" id="MF_00530">
    <property type="entry name" value="ATP_synth_epsil_bac"/>
    <property type="match status" value="1"/>
</dbReference>
<dbReference type="InterPro" id="IPR020546">
    <property type="entry name" value="ATP_synth_F1_dsu/esu_N"/>
</dbReference>
<dbReference type="Gene3D" id="1.20.5.440">
    <property type="entry name" value="ATP synthase delta/epsilon subunit, C-terminal domain"/>
    <property type="match status" value="1"/>
</dbReference>
<evidence type="ECO:0000259" key="14">
    <source>
        <dbReference type="Pfam" id="PF02823"/>
    </source>
</evidence>
<feature type="domain" description="F1F0-ATP synthase delta subunit C-terminal" evidence="15">
    <location>
        <begin position="130"/>
        <end position="171"/>
    </location>
</feature>
<dbReference type="GO" id="GO:0005743">
    <property type="term" value="C:mitochondrial inner membrane"/>
    <property type="evidence" value="ECO:0007669"/>
    <property type="project" value="UniProtKB-SubCell"/>
</dbReference>
<keyword evidence="7" id="KW-0406">Ion transport</keyword>
<dbReference type="SUPFAM" id="SSF46604">
    <property type="entry name" value="Epsilon subunit of F1F0-ATP synthase C-terminal domain"/>
    <property type="match status" value="1"/>
</dbReference>
<keyword evidence="5" id="KW-0999">Mitochondrion inner membrane</keyword>
<dbReference type="OrthoDB" id="270171at2759"/>
<evidence type="ECO:0000256" key="6">
    <source>
        <dbReference type="ARBA" id="ARBA00022946"/>
    </source>
</evidence>
<evidence type="ECO:0000256" key="9">
    <source>
        <dbReference type="ARBA" id="ARBA00023136"/>
    </source>
</evidence>
<gene>
    <name evidence="16" type="primary">jg7947</name>
    <name evidence="16" type="ORF">PAEG_LOCUS25085</name>
</gene>
<organism evidence="16 17">
    <name type="scientific">Pararge aegeria aegeria</name>
    <dbReference type="NCBI Taxonomy" id="348720"/>
    <lineage>
        <taxon>Eukaryota</taxon>
        <taxon>Metazoa</taxon>
        <taxon>Ecdysozoa</taxon>
        <taxon>Arthropoda</taxon>
        <taxon>Hexapoda</taxon>
        <taxon>Insecta</taxon>
        <taxon>Pterygota</taxon>
        <taxon>Neoptera</taxon>
        <taxon>Endopterygota</taxon>
        <taxon>Lepidoptera</taxon>
        <taxon>Glossata</taxon>
        <taxon>Ditrysia</taxon>
        <taxon>Papilionoidea</taxon>
        <taxon>Nymphalidae</taxon>
        <taxon>Satyrinae</taxon>
        <taxon>Satyrini</taxon>
        <taxon>Parargina</taxon>
        <taxon>Pararge</taxon>
    </lineage>
</organism>